<feature type="compositionally biased region" description="Acidic residues" evidence="3">
    <location>
        <begin position="154"/>
        <end position="178"/>
    </location>
</feature>
<feature type="compositionally biased region" description="Polar residues" evidence="3">
    <location>
        <begin position="58"/>
        <end position="68"/>
    </location>
</feature>
<sequence length="273" mass="29666">MPAKHKRVESASIPHFGGLFRVFVRLDAVTSCMDSRPRKSPVLTHAVSVDSAALPATHSMTLTGNPTPSAHPRALSNDSTSSSSTSSSSASYRIPLKIRDFTYAAPDPRHQGLGEDGRGKLNIPRENRVRAVYKLLLDEAGYKAWKAAAIGAEDSPDSDDSDADSEEEEDEEEEEGWDGEWTVPSDEQPHSLCPGLYRALYAFEPEGSREMALKEDQVVRVVGRGGGAGWAVVVVDGVDNEGRVRVSQKEQLALVPETYLELLTLDDNESSLS</sequence>
<feature type="domain" description="SH3" evidence="4">
    <location>
        <begin position="192"/>
        <end position="265"/>
    </location>
</feature>
<dbReference type="SMART" id="SM00326">
    <property type="entry name" value="SH3"/>
    <property type="match status" value="1"/>
</dbReference>
<evidence type="ECO:0000256" key="2">
    <source>
        <dbReference type="PROSITE-ProRule" id="PRU00192"/>
    </source>
</evidence>
<comment type="caution">
    <text evidence="5">The sequence shown here is derived from an EMBL/GenBank/DDBJ whole genome shotgun (WGS) entry which is preliminary data.</text>
</comment>
<feature type="region of interest" description="Disordered" evidence="3">
    <location>
        <begin position="151"/>
        <end position="188"/>
    </location>
</feature>
<dbReference type="AlphaFoldDB" id="A0A9P5UCW5"/>
<feature type="region of interest" description="Disordered" evidence="3">
    <location>
        <begin position="58"/>
        <end position="89"/>
    </location>
</feature>
<name>A0A9P5UCW5_9AGAR</name>
<evidence type="ECO:0000313" key="5">
    <source>
        <dbReference type="EMBL" id="KAF9074569.1"/>
    </source>
</evidence>
<dbReference type="OrthoDB" id="19092at2759"/>
<accession>A0A9P5UCW5</accession>
<dbReference type="PROSITE" id="PS50002">
    <property type="entry name" value="SH3"/>
    <property type="match status" value="1"/>
</dbReference>
<evidence type="ECO:0000256" key="1">
    <source>
        <dbReference type="ARBA" id="ARBA00022443"/>
    </source>
</evidence>
<dbReference type="InterPro" id="IPR001452">
    <property type="entry name" value="SH3_domain"/>
</dbReference>
<dbReference type="Gene3D" id="2.30.30.40">
    <property type="entry name" value="SH3 Domains"/>
    <property type="match status" value="1"/>
</dbReference>
<feature type="compositionally biased region" description="Low complexity" evidence="3">
    <location>
        <begin position="79"/>
        <end position="89"/>
    </location>
</feature>
<evidence type="ECO:0000256" key="3">
    <source>
        <dbReference type="SAM" id="MobiDB-lite"/>
    </source>
</evidence>
<protein>
    <recommendedName>
        <fullName evidence="4">SH3 domain-containing protein</fullName>
    </recommendedName>
</protein>
<keyword evidence="6" id="KW-1185">Reference proteome</keyword>
<dbReference type="InterPro" id="IPR036028">
    <property type="entry name" value="SH3-like_dom_sf"/>
</dbReference>
<organism evidence="5 6">
    <name type="scientific">Rhodocollybia butyracea</name>
    <dbReference type="NCBI Taxonomy" id="206335"/>
    <lineage>
        <taxon>Eukaryota</taxon>
        <taxon>Fungi</taxon>
        <taxon>Dikarya</taxon>
        <taxon>Basidiomycota</taxon>
        <taxon>Agaricomycotina</taxon>
        <taxon>Agaricomycetes</taxon>
        <taxon>Agaricomycetidae</taxon>
        <taxon>Agaricales</taxon>
        <taxon>Marasmiineae</taxon>
        <taxon>Omphalotaceae</taxon>
        <taxon>Rhodocollybia</taxon>
    </lineage>
</organism>
<evidence type="ECO:0000259" key="4">
    <source>
        <dbReference type="PROSITE" id="PS50002"/>
    </source>
</evidence>
<evidence type="ECO:0000313" key="6">
    <source>
        <dbReference type="Proteomes" id="UP000772434"/>
    </source>
</evidence>
<reference evidence="5" key="1">
    <citation type="submission" date="2020-11" db="EMBL/GenBank/DDBJ databases">
        <authorList>
            <consortium name="DOE Joint Genome Institute"/>
            <person name="Ahrendt S."/>
            <person name="Riley R."/>
            <person name="Andreopoulos W."/>
            <person name="Labutti K."/>
            <person name="Pangilinan J."/>
            <person name="Ruiz-Duenas F.J."/>
            <person name="Barrasa J.M."/>
            <person name="Sanchez-Garcia M."/>
            <person name="Camarero S."/>
            <person name="Miyauchi S."/>
            <person name="Serrano A."/>
            <person name="Linde D."/>
            <person name="Babiker R."/>
            <person name="Drula E."/>
            <person name="Ayuso-Fernandez I."/>
            <person name="Pacheco R."/>
            <person name="Padilla G."/>
            <person name="Ferreira P."/>
            <person name="Barriuso J."/>
            <person name="Kellner H."/>
            <person name="Castanera R."/>
            <person name="Alfaro M."/>
            <person name="Ramirez L."/>
            <person name="Pisabarro A.G."/>
            <person name="Kuo A."/>
            <person name="Tritt A."/>
            <person name="Lipzen A."/>
            <person name="He G."/>
            <person name="Yan M."/>
            <person name="Ng V."/>
            <person name="Cullen D."/>
            <person name="Martin F."/>
            <person name="Rosso M.-N."/>
            <person name="Henrissat B."/>
            <person name="Hibbett D."/>
            <person name="Martinez A.T."/>
            <person name="Grigoriev I.V."/>
        </authorList>
    </citation>
    <scope>NUCLEOTIDE SEQUENCE</scope>
    <source>
        <strain evidence="5">AH 40177</strain>
    </source>
</reference>
<gene>
    <name evidence="5" type="ORF">BDP27DRAFT_139036</name>
</gene>
<proteinExistence type="predicted"/>
<keyword evidence="1 2" id="KW-0728">SH3 domain</keyword>
<dbReference type="SUPFAM" id="SSF50044">
    <property type="entry name" value="SH3-domain"/>
    <property type="match status" value="1"/>
</dbReference>
<dbReference type="Proteomes" id="UP000772434">
    <property type="component" value="Unassembled WGS sequence"/>
</dbReference>
<dbReference type="EMBL" id="JADNRY010000012">
    <property type="protein sequence ID" value="KAF9074569.1"/>
    <property type="molecule type" value="Genomic_DNA"/>
</dbReference>